<dbReference type="SUPFAM" id="SSF46894">
    <property type="entry name" value="C-terminal effector domain of the bipartite response regulators"/>
    <property type="match status" value="1"/>
</dbReference>
<dbReference type="KEGG" id="wso:WSWS_00711"/>
<evidence type="ECO:0000256" key="1">
    <source>
        <dbReference type="ARBA" id="ARBA00022553"/>
    </source>
</evidence>
<dbReference type="GO" id="GO:0006355">
    <property type="term" value="P:regulation of DNA-templated transcription"/>
    <property type="evidence" value="ECO:0007669"/>
    <property type="project" value="InterPro"/>
</dbReference>
<comment type="caution">
    <text evidence="5">The sequence shown here is derived from an EMBL/GenBank/DDBJ whole genome shotgun (WGS) entry which is preliminary data.</text>
</comment>
<reference evidence="5 6" key="1">
    <citation type="submission" date="2018-07" db="EMBL/GenBank/DDBJ databases">
        <title>Genomic Encyclopedia of Type Strains, Phase III (KMG-III): the genomes of soil and plant-associated and newly described type strains.</title>
        <authorList>
            <person name="Whitman W."/>
        </authorList>
    </citation>
    <scope>NUCLEOTIDE SEQUENCE [LARGE SCALE GENOMIC DNA]</scope>
    <source>
        <strain evidence="5 6">CECT 7031</strain>
    </source>
</reference>
<dbReference type="SMART" id="SM00421">
    <property type="entry name" value="HTH_LUXR"/>
    <property type="match status" value="1"/>
</dbReference>
<dbReference type="Gene3D" id="3.40.50.2300">
    <property type="match status" value="1"/>
</dbReference>
<dbReference type="PANTHER" id="PTHR43214:SF37">
    <property type="entry name" value="TRANSCRIPTIONAL REGULATORY PROTEIN YDFI"/>
    <property type="match status" value="1"/>
</dbReference>
<keyword evidence="3" id="KW-0238">DNA-binding</keyword>
<dbReference type="GO" id="GO:0003677">
    <property type="term" value="F:DNA binding"/>
    <property type="evidence" value="ECO:0007669"/>
    <property type="project" value="UniProtKB-KW"/>
</dbReference>
<dbReference type="InterPro" id="IPR000792">
    <property type="entry name" value="Tscrpt_reg_LuxR_C"/>
</dbReference>
<dbReference type="PANTHER" id="PTHR43214">
    <property type="entry name" value="TWO-COMPONENT RESPONSE REGULATOR"/>
    <property type="match status" value="1"/>
</dbReference>
<evidence type="ECO:0000256" key="3">
    <source>
        <dbReference type="ARBA" id="ARBA00023125"/>
    </source>
</evidence>
<proteinExistence type="predicted"/>
<dbReference type="PRINTS" id="PR00038">
    <property type="entry name" value="HTHLUXR"/>
</dbReference>
<dbReference type="InterPro" id="IPR039420">
    <property type="entry name" value="WalR-like"/>
</dbReference>
<dbReference type="GO" id="GO:0000160">
    <property type="term" value="P:phosphorelay signal transduction system"/>
    <property type="evidence" value="ECO:0007669"/>
    <property type="project" value="InterPro"/>
</dbReference>
<keyword evidence="4" id="KW-0804">Transcription</keyword>
<dbReference type="GeneID" id="94545914"/>
<evidence type="ECO:0000256" key="4">
    <source>
        <dbReference type="ARBA" id="ARBA00023163"/>
    </source>
</evidence>
<dbReference type="Pfam" id="PF00072">
    <property type="entry name" value="Response_reg"/>
    <property type="match status" value="1"/>
</dbReference>
<gene>
    <name evidence="5" type="ORF">DFP99_0341</name>
</gene>
<evidence type="ECO:0000313" key="6">
    <source>
        <dbReference type="Proteomes" id="UP000254912"/>
    </source>
</evidence>
<accession>A0A288Q680</accession>
<dbReference type="Proteomes" id="UP000254912">
    <property type="component" value="Unassembled WGS sequence"/>
</dbReference>
<dbReference type="AlphaFoldDB" id="A0A288Q680"/>
<evidence type="ECO:0000313" key="5">
    <source>
        <dbReference type="EMBL" id="RDL11917.1"/>
    </source>
</evidence>
<dbReference type="SMART" id="SM00448">
    <property type="entry name" value="REC"/>
    <property type="match status" value="1"/>
</dbReference>
<organism evidence="5 6">
    <name type="scientific">Weissella soli</name>
    <dbReference type="NCBI Taxonomy" id="155866"/>
    <lineage>
        <taxon>Bacteria</taxon>
        <taxon>Bacillati</taxon>
        <taxon>Bacillota</taxon>
        <taxon>Bacilli</taxon>
        <taxon>Lactobacillales</taxon>
        <taxon>Lactobacillaceae</taxon>
        <taxon>Weissella</taxon>
    </lineage>
</organism>
<dbReference type="CDD" id="cd06170">
    <property type="entry name" value="LuxR_C_like"/>
    <property type="match status" value="1"/>
</dbReference>
<dbReference type="CDD" id="cd17535">
    <property type="entry name" value="REC_NarL-like"/>
    <property type="match status" value="1"/>
</dbReference>
<dbReference type="PROSITE" id="PS50110">
    <property type="entry name" value="RESPONSE_REGULATORY"/>
    <property type="match status" value="1"/>
</dbReference>
<dbReference type="InterPro" id="IPR001789">
    <property type="entry name" value="Sig_transdc_resp-reg_receiver"/>
</dbReference>
<keyword evidence="2" id="KW-0805">Transcription regulation</keyword>
<evidence type="ECO:0000256" key="2">
    <source>
        <dbReference type="ARBA" id="ARBA00023015"/>
    </source>
</evidence>
<dbReference type="InterPro" id="IPR016032">
    <property type="entry name" value="Sig_transdc_resp-reg_C-effctor"/>
</dbReference>
<dbReference type="InterPro" id="IPR058245">
    <property type="entry name" value="NreC/VraR/RcsB-like_REC"/>
</dbReference>
<keyword evidence="6" id="KW-1185">Reference proteome</keyword>
<dbReference type="RefSeq" id="WP_070229983.1">
    <property type="nucleotide sequence ID" value="NZ_BJYO01000002.1"/>
</dbReference>
<keyword evidence="1" id="KW-0597">Phosphoprotein</keyword>
<sequence length="206" mass="22621">MNKKIMVVDNHFLIREGLKLIFENIAGFEVAYEASNGTEAIAQLKQALPDVILLDIIMDHIDGFGVMAYINEFCPQVPVVVLTTVDTGNDIKKMLNLGAKGYLLKDAGPEQIINTVNNALEGNTLLHSKITQIMSTEGLNPSDFNLNDMELMLLTDISKGLRIKDIAIKVHLSERTVKNHLSTIYNKMSVSSGIEAVALAAKNNLI</sequence>
<dbReference type="EMBL" id="QRAS01000001">
    <property type="protein sequence ID" value="RDL11917.1"/>
    <property type="molecule type" value="Genomic_DNA"/>
</dbReference>
<protein>
    <submittedName>
        <fullName evidence="5">LuxR family two component transcriptional regulator</fullName>
    </submittedName>
</protein>
<dbReference type="InterPro" id="IPR011006">
    <property type="entry name" value="CheY-like_superfamily"/>
</dbReference>
<dbReference type="Pfam" id="PF00196">
    <property type="entry name" value="GerE"/>
    <property type="match status" value="1"/>
</dbReference>
<dbReference type="PROSITE" id="PS50043">
    <property type="entry name" value="HTH_LUXR_2"/>
    <property type="match status" value="1"/>
</dbReference>
<name>A0A288Q680_9LACO</name>
<dbReference type="SUPFAM" id="SSF52172">
    <property type="entry name" value="CheY-like"/>
    <property type="match status" value="1"/>
</dbReference>